<sequence>MTAKERVIKKKDVNLKFLAATLPALFRGSTEVFGQLVRWLEIRDSSAVWERLSSRFFTDESNGVLYAEDVVFHVAVVAKDGKSLYQFYSFKKLLGNAIVSNRNVKRVLFYKMLLVKVFDLKEAVPLKLSACLNVGCSYEQEDDGPWCTLYTETILNLLNAWSDGVHLVHASDEQRYYVDNALLQLVKDAKLVYNFNETDFPAVFLFSV</sequence>
<accession>A0A0N4VKI8</accession>
<name>A0A0N4VKI8_ENTVE</name>
<proteinExistence type="predicted"/>
<dbReference type="WBParaSite" id="EVEC_0001137601-mRNA-1">
    <property type="protein sequence ID" value="EVEC_0001137601-mRNA-1"/>
    <property type="gene ID" value="EVEC_0001137601"/>
</dbReference>
<evidence type="ECO:0000313" key="2">
    <source>
        <dbReference type="Proteomes" id="UP000274131"/>
    </source>
</evidence>
<protein>
    <submittedName>
        <fullName evidence="3">Crinkler (CRN) family protein</fullName>
    </submittedName>
</protein>
<evidence type="ECO:0000313" key="3">
    <source>
        <dbReference type="WBParaSite" id="EVEC_0001137601-mRNA-1"/>
    </source>
</evidence>
<dbReference type="EMBL" id="UXUI01011090">
    <property type="protein sequence ID" value="VDD95933.1"/>
    <property type="molecule type" value="Genomic_DNA"/>
</dbReference>
<dbReference type="AlphaFoldDB" id="A0A0N4VKI8"/>
<reference evidence="1 2" key="2">
    <citation type="submission" date="2018-10" db="EMBL/GenBank/DDBJ databases">
        <authorList>
            <consortium name="Pathogen Informatics"/>
        </authorList>
    </citation>
    <scope>NUCLEOTIDE SEQUENCE [LARGE SCALE GENOMIC DNA]</scope>
</reference>
<dbReference type="STRING" id="51028.A0A0N4VKI8"/>
<gene>
    <name evidence="1" type="ORF">EVEC_LOCUS10684</name>
</gene>
<reference evidence="3" key="1">
    <citation type="submission" date="2017-02" db="UniProtKB">
        <authorList>
            <consortium name="WormBaseParasite"/>
        </authorList>
    </citation>
    <scope>IDENTIFICATION</scope>
</reference>
<keyword evidence="2" id="KW-1185">Reference proteome</keyword>
<organism evidence="3">
    <name type="scientific">Enterobius vermicularis</name>
    <name type="common">Human pinworm</name>
    <dbReference type="NCBI Taxonomy" id="51028"/>
    <lineage>
        <taxon>Eukaryota</taxon>
        <taxon>Metazoa</taxon>
        <taxon>Ecdysozoa</taxon>
        <taxon>Nematoda</taxon>
        <taxon>Chromadorea</taxon>
        <taxon>Rhabditida</taxon>
        <taxon>Spirurina</taxon>
        <taxon>Oxyuridomorpha</taxon>
        <taxon>Oxyuroidea</taxon>
        <taxon>Oxyuridae</taxon>
        <taxon>Enterobius</taxon>
    </lineage>
</organism>
<evidence type="ECO:0000313" key="1">
    <source>
        <dbReference type="EMBL" id="VDD95933.1"/>
    </source>
</evidence>
<dbReference type="Proteomes" id="UP000274131">
    <property type="component" value="Unassembled WGS sequence"/>
</dbReference>